<dbReference type="InterPro" id="IPR000160">
    <property type="entry name" value="GGDEF_dom"/>
</dbReference>
<keyword evidence="6" id="KW-1185">Reference proteome</keyword>
<dbReference type="Pfam" id="PF00563">
    <property type="entry name" value="EAL"/>
    <property type="match status" value="1"/>
</dbReference>
<reference evidence="5 6" key="1">
    <citation type="submission" date="2024-04" db="EMBL/GenBank/DDBJ databases">
        <title>Aurantiacibacter sp. DGU6 16S ribosomal RNA gene Genome sequencing and assembly.</title>
        <authorList>
            <person name="Park S."/>
        </authorList>
    </citation>
    <scope>NUCLEOTIDE SEQUENCE [LARGE SCALE GENOMIC DNA]</scope>
    <source>
        <strain evidence="5 6">DGU6</strain>
    </source>
</reference>
<evidence type="ECO:0000259" key="4">
    <source>
        <dbReference type="PROSITE" id="PS50887"/>
    </source>
</evidence>
<dbReference type="InterPro" id="IPR000014">
    <property type="entry name" value="PAS"/>
</dbReference>
<feature type="transmembrane region" description="Helical" evidence="1">
    <location>
        <begin position="111"/>
        <end position="132"/>
    </location>
</feature>
<name>A0ABU9IBY9_9SPHN</name>
<dbReference type="Pfam" id="PF08448">
    <property type="entry name" value="PAS_4"/>
    <property type="match status" value="1"/>
</dbReference>
<evidence type="ECO:0000259" key="2">
    <source>
        <dbReference type="PROSITE" id="PS50113"/>
    </source>
</evidence>
<feature type="transmembrane region" description="Helical" evidence="1">
    <location>
        <begin position="138"/>
        <end position="155"/>
    </location>
</feature>
<keyword evidence="1" id="KW-0812">Transmembrane</keyword>
<dbReference type="InterPro" id="IPR029787">
    <property type="entry name" value="Nucleotide_cyclase"/>
</dbReference>
<evidence type="ECO:0000256" key="1">
    <source>
        <dbReference type="SAM" id="Phobius"/>
    </source>
</evidence>
<dbReference type="InterPro" id="IPR001633">
    <property type="entry name" value="EAL_dom"/>
</dbReference>
<keyword evidence="1" id="KW-0472">Membrane</keyword>
<dbReference type="PROSITE" id="PS50887">
    <property type="entry name" value="GGDEF"/>
    <property type="match status" value="1"/>
</dbReference>
<dbReference type="SUPFAM" id="SSF141868">
    <property type="entry name" value="EAL domain-like"/>
    <property type="match status" value="1"/>
</dbReference>
<dbReference type="SMART" id="SM00267">
    <property type="entry name" value="GGDEF"/>
    <property type="match status" value="1"/>
</dbReference>
<dbReference type="PROSITE" id="PS50883">
    <property type="entry name" value="EAL"/>
    <property type="match status" value="1"/>
</dbReference>
<feature type="domain" description="GGDEF" evidence="4">
    <location>
        <begin position="386"/>
        <end position="519"/>
    </location>
</feature>
<dbReference type="EMBL" id="JBBYHV010000001">
    <property type="protein sequence ID" value="MEL1249745.1"/>
    <property type="molecule type" value="Genomic_DNA"/>
</dbReference>
<dbReference type="InterPro" id="IPR000700">
    <property type="entry name" value="PAS-assoc_C"/>
</dbReference>
<dbReference type="CDD" id="cd01948">
    <property type="entry name" value="EAL"/>
    <property type="match status" value="1"/>
</dbReference>
<dbReference type="NCBIfam" id="TIGR00254">
    <property type="entry name" value="GGDEF"/>
    <property type="match status" value="1"/>
</dbReference>
<feature type="domain" description="PAC" evidence="2">
    <location>
        <begin position="300"/>
        <end position="354"/>
    </location>
</feature>
<dbReference type="Gene3D" id="3.30.450.20">
    <property type="entry name" value="PAS domain"/>
    <property type="match status" value="1"/>
</dbReference>
<dbReference type="InterPro" id="IPR035965">
    <property type="entry name" value="PAS-like_dom_sf"/>
</dbReference>
<protein>
    <submittedName>
        <fullName evidence="5">EAL domain-containing protein</fullName>
    </submittedName>
</protein>
<dbReference type="Gene3D" id="3.20.20.450">
    <property type="entry name" value="EAL domain"/>
    <property type="match status" value="1"/>
</dbReference>
<organism evidence="5 6">
    <name type="scientific">Aurantiacibacter gilvus</name>
    <dbReference type="NCBI Taxonomy" id="3139141"/>
    <lineage>
        <taxon>Bacteria</taxon>
        <taxon>Pseudomonadati</taxon>
        <taxon>Pseudomonadota</taxon>
        <taxon>Alphaproteobacteria</taxon>
        <taxon>Sphingomonadales</taxon>
        <taxon>Erythrobacteraceae</taxon>
        <taxon>Aurantiacibacter</taxon>
    </lineage>
</organism>
<gene>
    <name evidence="5" type="ORF">AAEO60_03580</name>
</gene>
<feature type="transmembrane region" description="Helical" evidence="1">
    <location>
        <begin position="73"/>
        <end position="90"/>
    </location>
</feature>
<evidence type="ECO:0000313" key="5">
    <source>
        <dbReference type="EMBL" id="MEL1249745.1"/>
    </source>
</evidence>
<dbReference type="Proteomes" id="UP001497045">
    <property type="component" value="Unassembled WGS sequence"/>
</dbReference>
<dbReference type="InterPro" id="IPR013656">
    <property type="entry name" value="PAS_4"/>
</dbReference>
<dbReference type="CDD" id="cd01949">
    <property type="entry name" value="GGDEF"/>
    <property type="match status" value="1"/>
</dbReference>
<dbReference type="SUPFAM" id="SSF55785">
    <property type="entry name" value="PYP-like sensor domain (PAS domain)"/>
    <property type="match status" value="1"/>
</dbReference>
<dbReference type="NCBIfam" id="TIGR00229">
    <property type="entry name" value="sensory_box"/>
    <property type="match status" value="1"/>
</dbReference>
<keyword evidence="1" id="KW-1133">Transmembrane helix</keyword>
<proteinExistence type="predicted"/>
<dbReference type="InterPro" id="IPR035919">
    <property type="entry name" value="EAL_sf"/>
</dbReference>
<feature type="domain" description="EAL" evidence="3">
    <location>
        <begin position="528"/>
        <end position="779"/>
    </location>
</feature>
<dbReference type="PROSITE" id="PS50113">
    <property type="entry name" value="PAC"/>
    <property type="match status" value="1"/>
</dbReference>
<comment type="caution">
    <text evidence="5">The sequence shown here is derived from an EMBL/GenBank/DDBJ whole genome shotgun (WGS) entry which is preliminary data.</text>
</comment>
<dbReference type="SMART" id="SM00052">
    <property type="entry name" value="EAL"/>
    <property type="match status" value="1"/>
</dbReference>
<sequence length="783" mass="85835">MSDKHSGLPSLPLRLSAMQVIGLRDPDEGDWSRLRTLQYAEVHKVSPTRMVAHGIAASLVVVLFHSVVAPWVLGAWLLSVIAALWNVSRIDHKMAEINRRGVQRSDFNRHALAVAGCSLPWCAALLFFVPLGTVAEHYAMWALAIMLISGSAATMSSAPVATVIFDLIVSAAAVASFVATGDYAFAAATVIYSTGIVGASLRSARIYLSSCIAEAGVAEKDEVVSLLLREFEEKESDWLWQVDTNRRIRAASPRFAFALGAEPSAVEGESFIKLIAGSTWEKGEFPRSLHQLAEKLKRREHFSNLLVQVELEGGRRWWELSGTPMHDDSGTYVGFRGVGSDVTEQRDRDEKIAYLARYDTLTGLPNRLMLTEALGDAMRHADQWRSRCAFLMIDLDRFKAVNDSLGHQIGDRLLAKVSKRLASVITEDEQVGRLGGDEFAVVLRDASDKGRVERLADAIIDALSQPYQVDNHTLFIGASVGSAIGPRDGSSVEMLMRNADLALYRAKDEGGNEHFSYEPSMHADAEERRKLESALRDAIGNQELELNFQPVVNAKTETVVSFEALLRWNSAEHGCISPGKFIPLAEDTRLIVPIGEWVLHEACREAARWPSDIKVAVNVSGEQLLEPNFSAAVVRALADTGLPANRLEIEVTESVFLRDGRIARQTLEEIMALGCSIALDDFGTGYSSLGYLRTLRFSTIKVDRSFVQGASQDNQESLAIIRAVVAMARSLDMSTTAEGVEDAEQAALIRELGCTKIQGYYFGRPMGAVEARSLVVKGRSRAA</sequence>
<accession>A0ABU9IBY9</accession>
<evidence type="ECO:0000259" key="3">
    <source>
        <dbReference type="PROSITE" id="PS50883"/>
    </source>
</evidence>
<dbReference type="InterPro" id="IPR043128">
    <property type="entry name" value="Rev_trsase/Diguanyl_cyclase"/>
</dbReference>
<feature type="transmembrane region" description="Helical" evidence="1">
    <location>
        <begin position="167"/>
        <end position="192"/>
    </location>
</feature>
<dbReference type="Gene3D" id="3.30.70.270">
    <property type="match status" value="1"/>
</dbReference>
<dbReference type="SUPFAM" id="SSF55073">
    <property type="entry name" value="Nucleotide cyclase"/>
    <property type="match status" value="1"/>
</dbReference>
<dbReference type="PANTHER" id="PTHR44757:SF2">
    <property type="entry name" value="BIOFILM ARCHITECTURE MAINTENANCE PROTEIN MBAA"/>
    <property type="match status" value="1"/>
</dbReference>
<dbReference type="PANTHER" id="PTHR44757">
    <property type="entry name" value="DIGUANYLATE CYCLASE DGCP"/>
    <property type="match status" value="1"/>
</dbReference>
<dbReference type="Pfam" id="PF00990">
    <property type="entry name" value="GGDEF"/>
    <property type="match status" value="1"/>
</dbReference>
<evidence type="ECO:0000313" key="6">
    <source>
        <dbReference type="Proteomes" id="UP001497045"/>
    </source>
</evidence>
<dbReference type="InterPro" id="IPR052155">
    <property type="entry name" value="Biofilm_reg_signaling"/>
</dbReference>